<dbReference type="RefSeq" id="XP_025465743.1">
    <property type="nucleotide sequence ID" value="XM_025610109.1"/>
</dbReference>
<evidence type="ECO:0008006" key="3">
    <source>
        <dbReference type="Google" id="ProtNLM"/>
    </source>
</evidence>
<accession>A0A317W6U3</accession>
<keyword evidence="2" id="KW-1185">Reference proteome</keyword>
<gene>
    <name evidence="1" type="ORF">BO94DRAFT_520444</name>
</gene>
<proteinExistence type="predicted"/>
<evidence type="ECO:0000313" key="2">
    <source>
        <dbReference type="Proteomes" id="UP000246702"/>
    </source>
</evidence>
<organism evidence="1 2">
    <name type="scientific">Aspergillus sclerotioniger CBS 115572</name>
    <dbReference type="NCBI Taxonomy" id="1450535"/>
    <lineage>
        <taxon>Eukaryota</taxon>
        <taxon>Fungi</taxon>
        <taxon>Dikarya</taxon>
        <taxon>Ascomycota</taxon>
        <taxon>Pezizomycotina</taxon>
        <taxon>Eurotiomycetes</taxon>
        <taxon>Eurotiomycetidae</taxon>
        <taxon>Eurotiales</taxon>
        <taxon>Aspergillaceae</taxon>
        <taxon>Aspergillus</taxon>
        <taxon>Aspergillus subgen. Circumdati</taxon>
    </lineage>
</organism>
<comment type="caution">
    <text evidence="1">The sequence shown here is derived from an EMBL/GenBank/DDBJ whole genome shotgun (WGS) entry which is preliminary data.</text>
</comment>
<dbReference type="GeneID" id="37112252"/>
<reference evidence="1 2" key="1">
    <citation type="submission" date="2016-12" db="EMBL/GenBank/DDBJ databases">
        <title>The genomes of Aspergillus section Nigri reveals drivers in fungal speciation.</title>
        <authorList>
            <consortium name="DOE Joint Genome Institute"/>
            <person name="Vesth T.C."/>
            <person name="Nybo J."/>
            <person name="Theobald S."/>
            <person name="Brandl J."/>
            <person name="Frisvad J.C."/>
            <person name="Nielsen K.F."/>
            <person name="Lyhne E.K."/>
            <person name="Kogle M.E."/>
            <person name="Kuo A."/>
            <person name="Riley R."/>
            <person name="Clum A."/>
            <person name="Nolan M."/>
            <person name="Lipzen A."/>
            <person name="Salamov A."/>
            <person name="Henrissat B."/>
            <person name="Wiebenga A."/>
            <person name="De Vries R.P."/>
            <person name="Grigoriev I.V."/>
            <person name="Mortensen U.H."/>
            <person name="Andersen M.R."/>
            <person name="Baker S.E."/>
        </authorList>
    </citation>
    <scope>NUCLEOTIDE SEQUENCE [LARGE SCALE GENOMIC DNA]</scope>
    <source>
        <strain evidence="1 2">CBS 115572</strain>
    </source>
</reference>
<evidence type="ECO:0000313" key="1">
    <source>
        <dbReference type="EMBL" id="PWY81675.1"/>
    </source>
</evidence>
<dbReference type="Proteomes" id="UP000246702">
    <property type="component" value="Unassembled WGS sequence"/>
</dbReference>
<name>A0A317W6U3_9EURO</name>
<protein>
    <recommendedName>
        <fullName evidence="3">Restriction endonuclease domain-containing protein</fullName>
    </recommendedName>
</protein>
<dbReference type="EMBL" id="MSFK01000020">
    <property type="protein sequence ID" value="PWY81675.1"/>
    <property type="molecule type" value="Genomic_DNA"/>
</dbReference>
<dbReference type="OrthoDB" id="76567at2759"/>
<sequence length="212" mass="24078">MSHKRSPALSNHPPWTTNKLFSQAKHGILSPDQPFPLQYTAIEEKIGHTVACNLSEDKDIKPRSIRITYNPIIKTLHIKKPVWGHDIFSSWAEHERIRACISGFFTPDETDGFWLYKSPLVNKFPPPFQSTIKEPEWCIAPFGEFIPTIVCEIGCSESSLTEDKDLWMTAGGSHVNVVILLKWSALDEDCVSGYFEIWRRGGVVPERIVSLL</sequence>
<dbReference type="AlphaFoldDB" id="A0A317W6U3"/>